<sequence>MLLDGGIARDPNQYITRNLRGKIRQENCKNGGAIYLSWGACVRRAGQCAGGAQKGRRGSGWPPLLGGNFERLLVRASVVGGGGPAPGMMELLANALQANKSNCSVGARVSRAADKWPHVCQLVRPRAQLNRS</sequence>
<keyword evidence="2" id="KW-1185">Reference proteome</keyword>
<reference evidence="1 2" key="1">
    <citation type="journal article" date="2019" name="Commun. Biol.">
        <title>The bagworm genome reveals a unique fibroin gene that provides high tensile strength.</title>
        <authorList>
            <person name="Kono N."/>
            <person name="Nakamura H."/>
            <person name="Ohtoshi R."/>
            <person name="Tomita M."/>
            <person name="Numata K."/>
            <person name="Arakawa K."/>
        </authorList>
    </citation>
    <scope>NUCLEOTIDE SEQUENCE [LARGE SCALE GENOMIC DNA]</scope>
</reference>
<evidence type="ECO:0000313" key="1">
    <source>
        <dbReference type="EMBL" id="GBP57889.1"/>
    </source>
</evidence>
<dbReference type="EMBL" id="BGZK01000722">
    <property type="protein sequence ID" value="GBP57889.1"/>
    <property type="molecule type" value="Genomic_DNA"/>
</dbReference>
<gene>
    <name evidence="1" type="ORF">EVAR_37443_1</name>
</gene>
<dbReference type="Proteomes" id="UP000299102">
    <property type="component" value="Unassembled WGS sequence"/>
</dbReference>
<name>A0A4C1X691_EUMVA</name>
<evidence type="ECO:0000313" key="2">
    <source>
        <dbReference type="Proteomes" id="UP000299102"/>
    </source>
</evidence>
<protein>
    <submittedName>
        <fullName evidence="1">Uncharacterized protein</fullName>
    </submittedName>
</protein>
<proteinExistence type="predicted"/>
<accession>A0A4C1X691</accession>
<organism evidence="1 2">
    <name type="scientific">Eumeta variegata</name>
    <name type="common">Bagworm moth</name>
    <name type="synonym">Eumeta japonica</name>
    <dbReference type="NCBI Taxonomy" id="151549"/>
    <lineage>
        <taxon>Eukaryota</taxon>
        <taxon>Metazoa</taxon>
        <taxon>Ecdysozoa</taxon>
        <taxon>Arthropoda</taxon>
        <taxon>Hexapoda</taxon>
        <taxon>Insecta</taxon>
        <taxon>Pterygota</taxon>
        <taxon>Neoptera</taxon>
        <taxon>Endopterygota</taxon>
        <taxon>Lepidoptera</taxon>
        <taxon>Glossata</taxon>
        <taxon>Ditrysia</taxon>
        <taxon>Tineoidea</taxon>
        <taxon>Psychidae</taxon>
        <taxon>Oiketicinae</taxon>
        <taxon>Eumeta</taxon>
    </lineage>
</organism>
<dbReference type="OrthoDB" id="7273627at2759"/>
<comment type="caution">
    <text evidence="1">The sequence shown here is derived from an EMBL/GenBank/DDBJ whole genome shotgun (WGS) entry which is preliminary data.</text>
</comment>
<dbReference type="AlphaFoldDB" id="A0A4C1X691"/>